<dbReference type="SUPFAM" id="SSF102405">
    <property type="entry name" value="MCP/YpsA-like"/>
    <property type="match status" value="1"/>
</dbReference>
<sequence>MPIMQNTPEEIRRHIRNHRQANEEREEIAKTCCFTGPRPKNFPWGGDREREAQVVAWLEEQIREAIDRGYRHFISGMAAGVDLIAASVVVRLRGEMPEKGIALEAAVPFPEQPSRWKQKTQAEYFRLLALCDRVSMFSERFSVAAYRERDRYMVGASSLVIGVESVPDGGTARTLSYAKAQGRRIVLLGKDEIYSWDKTKGS</sequence>
<comment type="caution">
    <text evidence="1">The sequence shown here is derived from an EMBL/GenBank/DDBJ whole genome shotgun (WGS) entry which is preliminary data.</text>
</comment>
<evidence type="ECO:0000313" key="2">
    <source>
        <dbReference type="Proteomes" id="UP000824044"/>
    </source>
</evidence>
<gene>
    <name evidence="1" type="ORF">H9812_01945</name>
</gene>
<proteinExistence type="predicted"/>
<accession>A0A9D2IUR8</accession>
<name>A0A9D2IUR8_9FIRM</name>
<dbReference type="Gene3D" id="3.40.50.450">
    <property type="match status" value="1"/>
</dbReference>
<dbReference type="Proteomes" id="UP000824044">
    <property type="component" value="Unassembled WGS sequence"/>
</dbReference>
<evidence type="ECO:0000313" key="1">
    <source>
        <dbReference type="EMBL" id="HIZ24223.1"/>
    </source>
</evidence>
<dbReference type="InterPro" id="IPR010697">
    <property type="entry name" value="YspA"/>
</dbReference>
<dbReference type="AlphaFoldDB" id="A0A9D2IUR8"/>
<dbReference type="Pfam" id="PF06908">
    <property type="entry name" value="YpsA"/>
    <property type="match status" value="1"/>
</dbReference>
<organism evidence="1 2">
    <name type="scientific">Candidatus Gallimonas intestinigallinarum</name>
    <dbReference type="NCBI Taxonomy" id="2838604"/>
    <lineage>
        <taxon>Bacteria</taxon>
        <taxon>Bacillati</taxon>
        <taxon>Bacillota</taxon>
        <taxon>Clostridia</taxon>
        <taxon>Candidatus Gallimonas</taxon>
    </lineage>
</organism>
<dbReference type="PANTHER" id="PTHR38440">
    <property type="entry name" value="UPF0398 PROTEIN YPSA"/>
    <property type="match status" value="1"/>
</dbReference>
<protein>
    <submittedName>
        <fullName evidence="1">DUF1273 domain-containing protein</fullName>
    </submittedName>
</protein>
<dbReference type="PANTHER" id="PTHR38440:SF1">
    <property type="entry name" value="UPF0398 PROTEIN SPR0331"/>
    <property type="match status" value="1"/>
</dbReference>
<dbReference type="EMBL" id="DXBS01000041">
    <property type="protein sequence ID" value="HIZ24223.1"/>
    <property type="molecule type" value="Genomic_DNA"/>
</dbReference>
<reference evidence="1" key="1">
    <citation type="journal article" date="2021" name="PeerJ">
        <title>Extensive microbial diversity within the chicken gut microbiome revealed by metagenomics and culture.</title>
        <authorList>
            <person name="Gilroy R."/>
            <person name="Ravi A."/>
            <person name="Getino M."/>
            <person name="Pursley I."/>
            <person name="Horton D.L."/>
            <person name="Alikhan N.F."/>
            <person name="Baker D."/>
            <person name="Gharbi K."/>
            <person name="Hall N."/>
            <person name="Watson M."/>
            <person name="Adriaenssens E.M."/>
            <person name="Foster-Nyarko E."/>
            <person name="Jarju S."/>
            <person name="Secka A."/>
            <person name="Antonio M."/>
            <person name="Oren A."/>
            <person name="Chaudhuri R.R."/>
            <person name="La Ragione R."/>
            <person name="Hildebrand F."/>
            <person name="Pallen M.J."/>
        </authorList>
    </citation>
    <scope>NUCLEOTIDE SEQUENCE</scope>
    <source>
        <strain evidence="1">CHK33-5263</strain>
    </source>
</reference>
<reference evidence="1" key="2">
    <citation type="submission" date="2021-04" db="EMBL/GenBank/DDBJ databases">
        <authorList>
            <person name="Gilroy R."/>
        </authorList>
    </citation>
    <scope>NUCLEOTIDE SEQUENCE</scope>
    <source>
        <strain evidence="1">CHK33-5263</strain>
    </source>
</reference>